<evidence type="ECO:0000256" key="3">
    <source>
        <dbReference type="ARBA" id="ARBA00022794"/>
    </source>
</evidence>
<keyword evidence="3" id="KW-0970">Cilium biogenesis/degradation</keyword>
<keyword evidence="7" id="KW-1185">Reference proteome</keyword>
<evidence type="ECO:0000256" key="2">
    <source>
        <dbReference type="ARBA" id="ARBA00022490"/>
    </source>
</evidence>
<dbReference type="Proteomes" id="UP000694843">
    <property type="component" value="Unplaced"/>
</dbReference>
<evidence type="ECO:0000256" key="4">
    <source>
        <dbReference type="ARBA" id="ARBA00023212"/>
    </source>
</evidence>
<dbReference type="OrthoDB" id="10263520at2759"/>
<dbReference type="PANTHER" id="PTHR12968">
    <property type="entry name" value="B9 DOMAIN-CONTAINING"/>
    <property type="match status" value="1"/>
</dbReference>
<comment type="subcellular location">
    <subcellularLocation>
        <location evidence="1">Cytoplasm</location>
        <location evidence="1">Cytoskeleton</location>
        <location evidence="1">Cilium basal body</location>
    </subcellularLocation>
</comment>
<evidence type="ECO:0000256" key="1">
    <source>
        <dbReference type="ARBA" id="ARBA00004120"/>
    </source>
</evidence>
<name>A0A8B7P043_HYAAZ</name>
<proteinExistence type="predicted"/>
<dbReference type="RefSeq" id="XP_018018461.2">
    <property type="nucleotide sequence ID" value="XM_018162972.2"/>
</dbReference>
<protein>
    <submittedName>
        <fullName evidence="8">Meckel syndrome type 1 protein homolog</fullName>
    </submittedName>
</protein>
<dbReference type="GeneID" id="108674983"/>
<dbReference type="AlphaFoldDB" id="A0A8B7P043"/>
<accession>A0A8B7P043</accession>
<keyword evidence="5" id="KW-0966">Cell projection</keyword>
<dbReference type="GO" id="GO:0036038">
    <property type="term" value="C:MKS complex"/>
    <property type="evidence" value="ECO:0007669"/>
    <property type="project" value="TreeGrafter"/>
</dbReference>
<evidence type="ECO:0000256" key="5">
    <source>
        <dbReference type="ARBA" id="ARBA00023273"/>
    </source>
</evidence>
<sequence>MMAVEPAASSTAYYYTKDDIANFKIRVRLRELSSAELISASPRATVGLLSASKAEASQDKAEEQALQKQQLFSEEVVLTWQQKVVRPNASIDDVASSSKDNRRKKRPERRVFTFTHRDPYCQHLLQLPATTSRRRNRELPHHGGSSVGGDDDEREAPPPDLPRSFTYVIMADLQPRGCEFEEASSVTLCCLRYDTRGELAVTPDFCHAGDHPYRIEGPDGTNFEYTIENASLTRPEKEGSISAFYRPKLTADEWSSDDDDEGGGGLQLTVTGELTRLLNCAVSGDVYLSYAVYVPPGWTASRETECEGVSVVCRTRRGWSGKTPGVYCMPLSLRFFTHSTGNGWPVLLVGAFAVDGDGGEMDVGWATIDLAPPASRGEVSHVPMWSPAPVTPSSALQRTFLTGCRLLPSASYLAPYTARHEISRVSRFGLVTNTTGTLEYRLQTLLRSSLDLPHPGALVSQLPGRSEATKRALAAFRKSRRKLHLITAGIKTKK</sequence>
<keyword evidence="2" id="KW-0963">Cytoplasm</keyword>
<dbReference type="Pfam" id="PF07162">
    <property type="entry name" value="B9-C2"/>
    <property type="match status" value="1"/>
</dbReference>
<dbReference type="GO" id="GO:0060271">
    <property type="term" value="P:cilium assembly"/>
    <property type="evidence" value="ECO:0007669"/>
    <property type="project" value="TreeGrafter"/>
</dbReference>
<gene>
    <name evidence="8" type="primary">LOC108674983</name>
</gene>
<dbReference type="KEGG" id="hazt:108674983"/>
<evidence type="ECO:0000313" key="7">
    <source>
        <dbReference type="Proteomes" id="UP000694843"/>
    </source>
</evidence>
<reference evidence="8" key="1">
    <citation type="submission" date="2025-08" db="UniProtKB">
        <authorList>
            <consortium name="RefSeq"/>
        </authorList>
    </citation>
    <scope>IDENTIFICATION</scope>
    <source>
        <tissue evidence="8">Whole organism</tissue>
    </source>
</reference>
<evidence type="ECO:0000256" key="6">
    <source>
        <dbReference type="SAM" id="MobiDB-lite"/>
    </source>
</evidence>
<keyword evidence="4" id="KW-0206">Cytoskeleton</keyword>
<feature type="region of interest" description="Disordered" evidence="6">
    <location>
        <begin position="125"/>
        <end position="163"/>
    </location>
</feature>
<evidence type="ECO:0000313" key="8">
    <source>
        <dbReference type="RefSeq" id="XP_018018461.2"/>
    </source>
</evidence>
<dbReference type="InterPro" id="IPR010796">
    <property type="entry name" value="C2_B9-type_dom"/>
</dbReference>
<organism evidence="7 8">
    <name type="scientific">Hyalella azteca</name>
    <name type="common">Amphipod</name>
    <dbReference type="NCBI Taxonomy" id="294128"/>
    <lineage>
        <taxon>Eukaryota</taxon>
        <taxon>Metazoa</taxon>
        <taxon>Ecdysozoa</taxon>
        <taxon>Arthropoda</taxon>
        <taxon>Crustacea</taxon>
        <taxon>Multicrustacea</taxon>
        <taxon>Malacostraca</taxon>
        <taxon>Eumalacostraca</taxon>
        <taxon>Peracarida</taxon>
        <taxon>Amphipoda</taxon>
        <taxon>Senticaudata</taxon>
        <taxon>Talitrida</taxon>
        <taxon>Talitroidea</taxon>
        <taxon>Hyalellidae</taxon>
        <taxon>Hyalella</taxon>
    </lineage>
</organism>